<feature type="domain" description="Flagellar basal body rod protein N-terminal" evidence="3">
    <location>
        <begin position="7"/>
        <end position="35"/>
    </location>
</feature>
<keyword evidence="6" id="KW-0282">Flagellum</keyword>
<dbReference type="Proteomes" id="UP000067625">
    <property type="component" value="Chromosome"/>
</dbReference>
<protein>
    <submittedName>
        <fullName evidence="6">Flagellar hook-basal body protein FlhP</fullName>
    </submittedName>
</protein>
<dbReference type="AlphaFoldDB" id="A0A0M4FL69"/>
<feature type="domain" description="Flagellar hook protein FlgE/F/G-like D1" evidence="5">
    <location>
        <begin position="105"/>
        <end position="170"/>
    </location>
</feature>
<keyword evidence="7" id="KW-1185">Reference proteome</keyword>
<dbReference type="Pfam" id="PF00460">
    <property type="entry name" value="Flg_bb_rod"/>
    <property type="match status" value="1"/>
</dbReference>
<comment type="similarity">
    <text evidence="1 2">Belongs to the flagella basal body rod proteins family.</text>
</comment>
<evidence type="ECO:0000256" key="2">
    <source>
        <dbReference type="RuleBase" id="RU362116"/>
    </source>
</evidence>
<comment type="subcellular location">
    <subcellularLocation>
        <location evidence="2">Bacterial flagellum basal body</location>
    </subcellularLocation>
</comment>
<evidence type="ECO:0000259" key="5">
    <source>
        <dbReference type="Pfam" id="PF22692"/>
    </source>
</evidence>
<keyword evidence="6" id="KW-0969">Cilium</keyword>
<dbReference type="EMBL" id="CP012600">
    <property type="protein sequence ID" value="ALC82704.1"/>
    <property type="molecule type" value="Genomic_DNA"/>
</dbReference>
<organism evidence="6 7">
    <name type="scientific">Bacillus gobiensis</name>
    <dbReference type="NCBI Taxonomy" id="1441095"/>
    <lineage>
        <taxon>Bacteria</taxon>
        <taxon>Bacillati</taxon>
        <taxon>Bacillota</taxon>
        <taxon>Bacilli</taxon>
        <taxon>Bacillales</taxon>
        <taxon>Bacillaceae</taxon>
        <taxon>Bacillus</taxon>
    </lineage>
</organism>
<keyword evidence="2" id="KW-0975">Bacterial flagellum</keyword>
<reference evidence="7" key="1">
    <citation type="submission" date="2015-08" db="EMBL/GenBank/DDBJ databases">
        <title>Genome sequencing project for genomic taxonomy and phylogenomics of Bacillus-like bacteria.</title>
        <authorList>
            <person name="Liu B."/>
            <person name="Wang J."/>
            <person name="Zhu Y."/>
            <person name="Liu G."/>
            <person name="Chen Q."/>
            <person name="Chen Z."/>
            <person name="Lan J."/>
            <person name="Che J."/>
            <person name="Ge C."/>
            <person name="Shi H."/>
            <person name="Pan Z."/>
            <person name="Liu X."/>
        </authorList>
    </citation>
    <scope>NUCLEOTIDE SEQUENCE [LARGE SCALE GENOMIC DNA]</scope>
    <source>
        <strain evidence="7">FJAT-4402</strain>
    </source>
</reference>
<dbReference type="OrthoDB" id="9804559at2"/>
<reference evidence="6 7" key="2">
    <citation type="journal article" date="2016" name="Int. J. Syst. Evol. Microbiol.">
        <title>Bacillus gobiensis sp. nov., isolated from a soil sample.</title>
        <authorList>
            <person name="Liu B."/>
            <person name="Liu G.H."/>
            <person name="Cetin S."/>
            <person name="Schumann P."/>
            <person name="Pan Z.Z."/>
            <person name="Chen Q.Q."/>
        </authorList>
    </citation>
    <scope>NUCLEOTIDE SEQUENCE [LARGE SCALE GENOMIC DNA]</scope>
    <source>
        <strain evidence="6 7">FJAT-4402</strain>
    </source>
</reference>
<evidence type="ECO:0000313" key="6">
    <source>
        <dbReference type="EMBL" id="ALC82704.1"/>
    </source>
</evidence>
<dbReference type="GO" id="GO:0071978">
    <property type="term" value="P:bacterial-type flagellum-dependent swarming motility"/>
    <property type="evidence" value="ECO:0007669"/>
    <property type="project" value="TreeGrafter"/>
</dbReference>
<gene>
    <name evidence="6" type="ORF">AM592_14785</name>
</gene>
<dbReference type="Pfam" id="PF22692">
    <property type="entry name" value="LlgE_F_G_D1"/>
    <property type="match status" value="1"/>
</dbReference>
<dbReference type="InterPro" id="IPR010930">
    <property type="entry name" value="Flg_bb/hook_C_dom"/>
</dbReference>
<dbReference type="InterPro" id="IPR020013">
    <property type="entry name" value="Flagellar_FlgE/F/G"/>
</dbReference>
<dbReference type="PANTHER" id="PTHR30435:SF19">
    <property type="entry name" value="FLAGELLAR BASAL-BODY ROD PROTEIN FLGG"/>
    <property type="match status" value="1"/>
</dbReference>
<dbReference type="InterPro" id="IPR053967">
    <property type="entry name" value="LlgE_F_G-like_D1"/>
</dbReference>
<dbReference type="InterPro" id="IPR001444">
    <property type="entry name" value="Flag_bb_rod_N"/>
</dbReference>
<feature type="domain" description="Flagellar basal-body/hook protein C-terminal" evidence="4">
    <location>
        <begin position="226"/>
        <end position="269"/>
    </location>
</feature>
<dbReference type="GO" id="GO:0009425">
    <property type="term" value="C:bacterial-type flagellum basal body"/>
    <property type="evidence" value="ECO:0007669"/>
    <property type="project" value="UniProtKB-SubCell"/>
</dbReference>
<dbReference type="PANTHER" id="PTHR30435">
    <property type="entry name" value="FLAGELLAR PROTEIN"/>
    <property type="match status" value="1"/>
</dbReference>
<dbReference type="SUPFAM" id="SSF117143">
    <property type="entry name" value="Flagellar hook protein flgE"/>
    <property type="match status" value="1"/>
</dbReference>
<evidence type="ECO:0000256" key="1">
    <source>
        <dbReference type="ARBA" id="ARBA00009677"/>
    </source>
</evidence>
<dbReference type="PATRIC" id="fig|1441095.3.peg.3265"/>
<dbReference type="NCBIfam" id="TIGR03506">
    <property type="entry name" value="FlgEFG_subfam"/>
    <property type="match status" value="2"/>
</dbReference>
<proteinExistence type="inferred from homology"/>
<evidence type="ECO:0000313" key="7">
    <source>
        <dbReference type="Proteomes" id="UP000067625"/>
    </source>
</evidence>
<evidence type="ECO:0000259" key="4">
    <source>
        <dbReference type="Pfam" id="PF06429"/>
    </source>
</evidence>
<accession>A0A0M4FL69</accession>
<name>A0A0M4FL69_9BACI</name>
<dbReference type="InterPro" id="IPR037925">
    <property type="entry name" value="FlgE/F/G-like"/>
</dbReference>
<dbReference type="Pfam" id="PF06429">
    <property type="entry name" value="Flg_bbr_C"/>
    <property type="match status" value="1"/>
</dbReference>
<dbReference type="STRING" id="1441095.AM592_14785"/>
<keyword evidence="6" id="KW-0966">Cell projection</keyword>
<evidence type="ECO:0000259" key="3">
    <source>
        <dbReference type="Pfam" id="PF00460"/>
    </source>
</evidence>
<sequence length="272" mass="30004">MLRSMVNASNTMNELQKQMNIIGHNMSNIDTAGYKSKNTSFSELMRQELEQVQEENNQVTENRLTPEGLRLGTGAVLNERLFQAQGSLKESGRKLDFALTKPYQFFQVNAEGETRYTRDGAFYLSVVQNDPETVQLVNKSGHPVLDAQGSPISFNRSYKELNVNENGGLTVVPQDAGVTEQFDLGVATVTKPQALKEEGGNLFSIDPAEGDAFINLNGAGRDVSIKQGALEMSNVDHMEEMTDLMTSQRSYEMNARAVTLGDQMLGLINGVR</sequence>
<dbReference type="RefSeq" id="WP_053604514.1">
    <property type="nucleotide sequence ID" value="NZ_CP012600.1"/>
</dbReference>